<dbReference type="Proteomes" id="UP000399805">
    <property type="component" value="Unassembled WGS sequence"/>
</dbReference>
<dbReference type="EMBL" id="CABVGP010000001">
    <property type="protein sequence ID" value="VVJ17920.1"/>
    <property type="molecule type" value="Genomic_DNA"/>
</dbReference>
<dbReference type="RefSeq" id="WP_155543013.1">
    <property type="nucleotide sequence ID" value="NZ_CABVGP010000001.1"/>
</dbReference>
<evidence type="ECO:0008006" key="3">
    <source>
        <dbReference type="Google" id="ProtNLM"/>
    </source>
</evidence>
<name>A0A6I8LLK0_9PSEU</name>
<dbReference type="InterPro" id="IPR029032">
    <property type="entry name" value="AhpD-like"/>
</dbReference>
<dbReference type="AlphaFoldDB" id="A0A6I8LLK0"/>
<protein>
    <recommendedName>
        <fullName evidence="3">Carboxymuconolactone decarboxylase-like domain-containing protein</fullName>
    </recommendedName>
</protein>
<proteinExistence type="predicted"/>
<organism evidence="1 2">
    <name type="scientific">Amycolatopsis camponoti</name>
    <dbReference type="NCBI Taxonomy" id="2606593"/>
    <lineage>
        <taxon>Bacteria</taxon>
        <taxon>Bacillati</taxon>
        <taxon>Actinomycetota</taxon>
        <taxon>Actinomycetes</taxon>
        <taxon>Pseudonocardiales</taxon>
        <taxon>Pseudonocardiaceae</taxon>
        <taxon>Amycolatopsis</taxon>
    </lineage>
</organism>
<accession>A0A6I8LLK0</accession>
<evidence type="ECO:0000313" key="2">
    <source>
        <dbReference type="Proteomes" id="UP000399805"/>
    </source>
</evidence>
<gene>
    <name evidence="1" type="ORF">AA23TX_02941</name>
</gene>
<evidence type="ECO:0000313" key="1">
    <source>
        <dbReference type="EMBL" id="VVJ17920.1"/>
    </source>
</evidence>
<dbReference type="Gene3D" id="1.20.1290.10">
    <property type="entry name" value="AhpD-like"/>
    <property type="match status" value="1"/>
</dbReference>
<reference evidence="1 2" key="1">
    <citation type="submission" date="2019-09" db="EMBL/GenBank/DDBJ databases">
        <authorList>
            <person name="Leyn A S."/>
        </authorList>
    </citation>
    <scope>NUCLEOTIDE SEQUENCE [LARGE SCALE GENOMIC DNA]</scope>
    <source>
        <strain evidence="1">AA231_1</strain>
    </source>
</reference>
<sequence>MRLSVLDDGHRRRARLFMGVTGKLSGVPSPDIVKLLLYRPGFLTRPLLELTAPAMRGESYWTAGEREYLAMSTARVHECPFCVVTHAELTRIAGHGEIDPDRPADARPELLVVQRFLEDVSRNGTLSPPRDLPAHAVREALDVNLVWNIVNRLANAFGFELLDGQLKVGTKALHRAGYRFPGFLLADGPADLRESVFEQPARTSPELRRAAGTGDGLAEPWRDYAALVRDASHRITDDDVRRLLAAGHSENEVFEVTVAAAVGAALHSFDAARKGL</sequence>
<keyword evidence="2" id="KW-1185">Reference proteome</keyword>
<dbReference type="SUPFAM" id="SSF69118">
    <property type="entry name" value="AhpD-like"/>
    <property type="match status" value="2"/>
</dbReference>